<dbReference type="InterPro" id="IPR001138">
    <property type="entry name" value="Zn2Cys6_DnaBD"/>
</dbReference>
<dbReference type="AlphaFoldDB" id="A0A1L7UFS8"/>
<dbReference type="PANTHER" id="PTHR37534:SF26">
    <property type="entry name" value="TRANSCRIPTION FACTOR, PUTATIVE-RELATED"/>
    <property type="match status" value="1"/>
</dbReference>
<reference evidence="6" key="1">
    <citation type="journal article" date="2016" name="Genome Biol. Evol.">
        <title>Comparative 'omics' of the Fusarium fujikuroi species complex highlights differences in genetic potential and metabolite synthesis.</title>
        <authorList>
            <person name="Niehaus E.-M."/>
            <person name="Muensterkoetter M."/>
            <person name="Proctor R.H."/>
            <person name="Brown D.W."/>
            <person name="Sharon A."/>
            <person name="Idan Y."/>
            <person name="Oren-Young L."/>
            <person name="Sieber C.M."/>
            <person name="Novak O."/>
            <person name="Pencik A."/>
            <person name="Tarkowska D."/>
            <person name="Hromadova K."/>
            <person name="Freeman S."/>
            <person name="Maymon M."/>
            <person name="Elazar M."/>
            <person name="Youssef S.A."/>
            <person name="El-Shabrawy E.S.M."/>
            <person name="Shalaby A.B.A."/>
            <person name="Houterman P."/>
            <person name="Brock N.L."/>
            <person name="Burkhardt I."/>
            <person name="Tsavkelova E.A."/>
            <person name="Dickschat J.S."/>
            <person name="Galuszka P."/>
            <person name="Gueldener U."/>
            <person name="Tudzynski B."/>
        </authorList>
    </citation>
    <scope>NUCLEOTIDE SEQUENCE [LARGE SCALE GENOMIC DNA]</scope>
    <source>
        <strain evidence="6">MRC7560</strain>
    </source>
</reference>
<dbReference type="GO" id="GO:0008270">
    <property type="term" value="F:zinc ion binding"/>
    <property type="evidence" value="ECO:0007669"/>
    <property type="project" value="InterPro"/>
</dbReference>
<accession>A0A1L7UFS8</accession>
<dbReference type="RefSeq" id="XP_041689867.1">
    <property type="nucleotide sequence ID" value="XM_041824382.1"/>
</dbReference>
<dbReference type="InterPro" id="IPR021858">
    <property type="entry name" value="Fun_TF"/>
</dbReference>
<keyword evidence="6" id="KW-1185">Reference proteome</keyword>
<dbReference type="SMART" id="SM00066">
    <property type="entry name" value="GAL4"/>
    <property type="match status" value="1"/>
</dbReference>
<dbReference type="GeneID" id="65083001"/>
<dbReference type="GO" id="GO:0045944">
    <property type="term" value="P:positive regulation of transcription by RNA polymerase II"/>
    <property type="evidence" value="ECO:0007669"/>
    <property type="project" value="TreeGrafter"/>
</dbReference>
<sequence length="567" mass="63036">MRSSPSGCWTCKLRHRKCDLRIPVCRECTDRRLPCHGYGHKPAWMDGSAAEQQELERTKKAVKLYLKKLRRGHRNDSLRRGATVRSSPERRTLVQTPPAPCATELSSPSVPERALHHGYDNFESPETLVEAGSDLPPTRNPIQESEVTQPSLAPQEPHPPCVFSPRLASLIMYYLDHVFIWQFPYYQLRSCLGNRGWLLTCLSNGGSLSHAALALSTLHRDASQKRCSYNQEAFEFHSKALRELRNLSQHTETETLLNDPAKLAEFIAASLTLISFEVFNGAEYDWVPHLDAVTAVLAMHSPGALLRPSSLPENDLPSPINTSVDDDPELQADFNFLVAEALWHDILACATTGRVPRIPYRQWLEGSSIVMVDLMGCYNWVMIAIGDLAHLNAWKKDMKQKGTLSVPDLVRRGQKIEKELQDGIAELKRAAKAGGDIRGNVSPAPYVSHIFALASLVLSSTIVSGPWASLPEVKDAVLASVDVLRNWPQSVPLRGLVWPLYIIGCMAEANLQDFFESLLCRIREESGGFGNSGTVIKLLKSRWAAPPIRNDDGLELVFQTGGNVLLT</sequence>
<evidence type="ECO:0000313" key="6">
    <source>
        <dbReference type="Proteomes" id="UP000184255"/>
    </source>
</evidence>
<dbReference type="Pfam" id="PF11951">
    <property type="entry name" value="Fungal_trans_2"/>
    <property type="match status" value="1"/>
</dbReference>
<dbReference type="GO" id="GO:0000981">
    <property type="term" value="F:DNA-binding transcription factor activity, RNA polymerase II-specific"/>
    <property type="evidence" value="ECO:0007669"/>
    <property type="project" value="InterPro"/>
</dbReference>
<dbReference type="VEuPathDB" id="FungiDB:FMAN_03730"/>
<evidence type="ECO:0000256" key="2">
    <source>
        <dbReference type="ARBA" id="ARBA00023242"/>
    </source>
</evidence>
<protein>
    <submittedName>
        <fullName evidence="5">Related to C6 zink-finger protein PRO1A</fullName>
    </submittedName>
</protein>
<keyword evidence="2" id="KW-0539">Nucleus</keyword>
<gene>
    <name evidence="5" type="ORF">FMAN_03730</name>
</gene>
<comment type="subcellular location">
    <subcellularLocation>
        <location evidence="1">Nucleus</location>
    </subcellularLocation>
</comment>
<feature type="domain" description="Zn(2)-C6 fungal-type" evidence="4">
    <location>
        <begin position="7"/>
        <end position="35"/>
    </location>
</feature>
<dbReference type="PROSITE" id="PS50048">
    <property type="entry name" value="ZN2_CY6_FUNGAL_2"/>
    <property type="match status" value="1"/>
</dbReference>
<proteinExistence type="predicted"/>
<feature type="compositionally biased region" description="Polar residues" evidence="3">
    <location>
        <begin position="140"/>
        <end position="152"/>
    </location>
</feature>
<comment type="caution">
    <text evidence="5">The sequence shown here is derived from an EMBL/GenBank/DDBJ whole genome shotgun (WGS) entry which is preliminary data.</text>
</comment>
<evidence type="ECO:0000256" key="3">
    <source>
        <dbReference type="SAM" id="MobiDB-lite"/>
    </source>
</evidence>
<dbReference type="Proteomes" id="UP000184255">
    <property type="component" value="Unassembled WGS sequence"/>
</dbReference>
<feature type="region of interest" description="Disordered" evidence="3">
    <location>
        <begin position="128"/>
        <end position="158"/>
    </location>
</feature>
<dbReference type="GO" id="GO:0005634">
    <property type="term" value="C:nucleus"/>
    <property type="evidence" value="ECO:0007669"/>
    <property type="project" value="UniProtKB-SubCell"/>
</dbReference>
<dbReference type="PANTHER" id="PTHR37534">
    <property type="entry name" value="TRANSCRIPTIONAL ACTIVATOR PROTEIN UGA3"/>
    <property type="match status" value="1"/>
</dbReference>
<evidence type="ECO:0000313" key="5">
    <source>
        <dbReference type="EMBL" id="CVL06361.1"/>
    </source>
</evidence>
<organism evidence="5 6">
    <name type="scientific">Fusarium mangiferae</name>
    <name type="common">Mango malformation disease fungus</name>
    <dbReference type="NCBI Taxonomy" id="192010"/>
    <lineage>
        <taxon>Eukaryota</taxon>
        <taxon>Fungi</taxon>
        <taxon>Dikarya</taxon>
        <taxon>Ascomycota</taxon>
        <taxon>Pezizomycotina</taxon>
        <taxon>Sordariomycetes</taxon>
        <taxon>Hypocreomycetidae</taxon>
        <taxon>Hypocreales</taxon>
        <taxon>Nectriaceae</taxon>
        <taxon>Fusarium</taxon>
        <taxon>Fusarium fujikuroi species complex</taxon>
    </lineage>
</organism>
<dbReference type="PROSITE" id="PS00463">
    <property type="entry name" value="ZN2_CY6_FUNGAL_1"/>
    <property type="match status" value="1"/>
</dbReference>
<name>A0A1L7UFS8_FUSMA</name>
<evidence type="ECO:0000259" key="4">
    <source>
        <dbReference type="PROSITE" id="PS50048"/>
    </source>
</evidence>
<dbReference type="EMBL" id="FCQH01000017">
    <property type="protein sequence ID" value="CVL06361.1"/>
    <property type="molecule type" value="Genomic_DNA"/>
</dbReference>
<dbReference type="CDD" id="cd00067">
    <property type="entry name" value="GAL4"/>
    <property type="match status" value="1"/>
</dbReference>
<dbReference type="Pfam" id="PF00172">
    <property type="entry name" value="Zn_clus"/>
    <property type="match status" value="1"/>
</dbReference>
<dbReference type="InterPro" id="IPR036864">
    <property type="entry name" value="Zn2-C6_fun-type_DNA-bd_sf"/>
</dbReference>
<dbReference type="SUPFAM" id="SSF57701">
    <property type="entry name" value="Zn2/Cys6 DNA-binding domain"/>
    <property type="match status" value="1"/>
</dbReference>
<dbReference type="GO" id="GO:0000976">
    <property type="term" value="F:transcription cis-regulatory region binding"/>
    <property type="evidence" value="ECO:0007669"/>
    <property type="project" value="TreeGrafter"/>
</dbReference>
<evidence type="ECO:0000256" key="1">
    <source>
        <dbReference type="ARBA" id="ARBA00004123"/>
    </source>
</evidence>
<feature type="region of interest" description="Disordered" evidence="3">
    <location>
        <begin position="75"/>
        <end position="107"/>
    </location>
</feature>